<name>Q7YX55_CAEEL</name>
<reference evidence="2 3" key="1">
    <citation type="journal article" date="1998" name="Science">
        <title>Genome sequence of the nematode C. elegans: a platform for investigating biology.</title>
        <authorList>
            <consortium name="The C. elegans sequencing consortium"/>
            <person name="Sulson J.E."/>
            <person name="Waterston R."/>
        </authorList>
    </citation>
    <scope>NUCLEOTIDE SEQUENCE [LARGE SCALE GENOMIC DNA]</scope>
    <source>
        <strain evidence="2 3">Bristol N2</strain>
    </source>
</reference>
<dbReference type="WormBase" id="C45B11.5">
    <property type="protein sequence ID" value="CE34755"/>
    <property type="gene ID" value="WBGene00008106"/>
</dbReference>
<dbReference type="PaxDb" id="6239-C45B11.5"/>
<keyword evidence="1" id="KW-0472">Membrane</keyword>
<dbReference type="EMBL" id="BX284605">
    <property type="protein sequence ID" value="CAE17749.1"/>
    <property type="molecule type" value="Genomic_DNA"/>
</dbReference>
<dbReference type="Proteomes" id="UP000001940">
    <property type="component" value="Chromosome V"/>
</dbReference>
<keyword evidence="1" id="KW-0812">Transmembrane</keyword>
<dbReference type="GeneID" id="3565384"/>
<dbReference type="KEGG" id="cel:CELE_C45B11.5"/>
<feature type="transmembrane region" description="Helical" evidence="1">
    <location>
        <begin position="22"/>
        <end position="48"/>
    </location>
</feature>
<dbReference type="FunCoup" id="Q7YX55">
    <property type="interactions" value="308"/>
</dbReference>
<dbReference type="CTD" id="3565384"/>
<dbReference type="RefSeq" id="NP_001023709.1">
    <property type="nucleotide sequence ID" value="NM_001028538.3"/>
</dbReference>
<keyword evidence="1" id="KW-1133">Transmembrane helix</keyword>
<dbReference type="eggNOG" id="ENOG502TIXC">
    <property type="taxonomic scope" value="Eukaryota"/>
</dbReference>
<dbReference type="SMR" id="Q7YX55"/>
<gene>
    <name evidence="2 4" type="ORF">C45B11.5</name>
    <name evidence="2" type="ORF">CELE_C45B11.5</name>
</gene>
<accession>Q7YX55</accession>
<proteinExistence type="predicted"/>
<dbReference type="UCSC" id="C45B11.5">
    <property type="organism name" value="c. elegans"/>
</dbReference>
<evidence type="ECO:0000313" key="3">
    <source>
        <dbReference type="Proteomes" id="UP000001940"/>
    </source>
</evidence>
<dbReference type="HOGENOM" id="CLU_2160745_0_0_1"/>
<keyword evidence="3" id="KW-1185">Reference proteome</keyword>
<dbReference type="AlphaFoldDB" id="Q7YX55"/>
<sequence>MNNTTEVFDNVEVLISRYQNDQLLFCLVVTFITIGIFLLCGAWCIYAIRKMQEESSVYHFENEFKPDDDSVPINSKRKPAGFCDIDIENKERRKRNRNNYFKSIGKSFIIWKE</sequence>
<evidence type="ECO:0000256" key="1">
    <source>
        <dbReference type="SAM" id="Phobius"/>
    </source>
</evidence>
<organism evidence="2 3">
    <name type="scientific">Caenorhabditis elegans</name>
    <dbReference type="NCBI Taxonomy" id="6239"/>
    <lineage>
        <taxon>Eukaryota</taxon>
        <taxon>Metazoa</taxon>
        <taxon>Ecdysozoa</taxon>
        <taxon>Nematoda</taxon>
        <taxon>Chromadorea</taxon>
        <taxon>Rhabditida</taxon>
        <taxon>Rhabditina</taxon>
        <taxon>Rhabditomorpha</taxon>
        <taxon>Rhabditoidea</taxon>
        <taxon>Rhabditidae</taxon>
        <taxon>Peloderinae</taxon>
        <taxon>Caenorhabditis</taxon>
    </lineage>
</organism>
<protein>
    <submittedName>
        <fullName evidence="2">Uncharacterized protein</fullName>
    </submittedName>
</protein>
<dbReference type="InParanoid" id="Q7YX55"/>
<evidence type="ECO:0000313" key="4">
    <source>
        <dbReference type="WormBase" id="C45B11.5"/>
    </source>
</evidence>
<dbReference type="OMA" id="YHFENEF"/>
<dbReference type="Bgee" id="WBGene00008106">
    <property type="expression patterns" value="Expressed in pharyngeal muscle cell (C elegans) and 2 other cell types or tissues"/>
</dbReference>
<evidence type="ECO:0000313" key="2">
    <source>
        <dbReference type="EMBL" id="CAE17749.1"/>
    </source>
</evidence>
<dbReference type="AGR" id="WB:WBGene00008106"/>
<dbReference type="OrthoDB" id="5806958at2759"/>